<gene>
    <name evidence="1" type="ORF">N803_11290</name>
</gene>
<evidence type="ECO:0000313" key="1">
    <source>
        <dbReference type="EMBL" id="KGN38360.1"/>
    </source>
</evidence>
<dbReference type="AlphaFoldDB" id="A0A0A0JLM6"/>
<sequence>MNATQVVVVVLDSTLPADTLRPWLAHERRVALVGPGRIADLGQLSDDLGATHVVIAARHPDGRAARLAATILAGARPRVAVAHRVGATSAIALAASAVTALESHTDPGGVLATFDQMVARSVGGMWLHKVTGLQYPKPGFGMHVRSLVSRGFVASMTPVPQISRALALSDDLQTVLVGAEETSREFTAMQGVSAGRRLQSVPAISDVTRAHGSRGVEFVALAPVSAPTLAPNPCPSCGARSAVQICQYCHVHLRVSEPA</sequence>
<dbReference type="OrthoDB" id="4823019at2"/>
<dbReference type="STRING" id="1385521.N803_11290"/>
<protein>
    <submittedName>
        <fullName evidence="1">Uncharacterized protein</fullName>
    </submittedName>
</protein>
<evidence type="ECO:0000313" key="2">
    <source>
        <dbReference type="Proteomes" id="UP000030011"/>
    </source>
</evidence>
<reference evidence="1 2" key="1">
    <citation type="submission" date="2013-08" db="EMBL/GenBank/DDBJ databases">
        <title>The genome sequence of Knoellia subterranea.</title>
        <authorList>
            <person name="Zhu W."/>
            <person name="Wang G."/>
        </authorList>
    </citation>
    <scope>NUCLEOTIDE SEQUENCE [LARGE SCALE GENOMIC DNA]</scope>
    <source>
        <strain evidence="1 2">KCTC 19937</strain>
    </source>
</reference>
<dbReference type="EMBL" id="AVPK01000003">
    <property type="protein sequence ID" value="KGN38360.1"/>
    <property type="molecule type" value="Genomic_DNA"/>
</dbReference>
<dbReference type="Proteomes" id="UP000030011">
    <property type="component" value="Unassembled WGS sequence"/>
</dbReference>
<name>A0A0A0JLM6_9MICO</name>
<accession>A0A0A0JLM6</accession>
<dbReference type="RefSeq" id="WP_035903905.1">
    <property type="nucleotide sequence ID" value="NZ_AVPK01000003.1"/>
</dbReference>
<proteinExistence type="predicted"/>
<comment type="caution">
    <text evidence="1">The sequence shown here is derived from an EMBL/GenBank/DDBJ whole genome shotgun (WGS) entry which is preliminary data.</text>
</comment>
<dbReference type="eggNOG" id="ENOG5031346">
    <property type="taxonomic scope" value="Bacteria"/>
</dbReference>
<organism evidence="1 2">
    <name type="scientific">Knoellia subterranea KCTC 19937</name>
    <dbReference type="NCBI Taxonomy" id="1385521"/>
    <lineage>
        <taxon>Bacteria</taxon>
        <taxon>Bacillati</taxon>
        <taxon>Actinomycetota</taxon>
        <taxon>Actinomycetes</taxon>
        <taxon>Micrococcales</taxon>
        <taxon>Intrasporangiaceae</taxon>
        <taxon>Knoellia</taxon>
    </lineage>
</organism>
<keyword evidence="2" id="KW-1185">Reference proteome</keyword>